<proteinExistence type="predicted"/>
<keyword evidence="4" id="KW-1185">Reference proteome</keyword>
<dbReference type="Gene3D" id="2.60.120.1130">
    <property type="match status" value="1"/>
</dbReference>
<dbReference type="Gene3D" id="2.60.40.3140">
    <property type="match status" value="1"/>
</dbReference>
<name>A0A1T5N9L3_9BACT</name>
<dbReference type="Proteomes" id="UP000190166">
    <property type="component" value="Unassembled WGS sequence"/>
</dbReference>
<dbReference type="AlphaFoldDB" id="A0A1T5N9L3"/>
<dbReference type="SUPFAM" id="SSF54001">
    <property type="entry name" value="Cysteine proteinases"/>
    <property type="match status" value="1"/>
</dbReference>
<gene>
    <name evidence="3" type="ORF">SAMN05660461_0849</name>
</gene>
<feature type="signal peptide" evidence="1">
    <location>
        <begin position="1"/>
        <end position="22"/>
    </location>
</feature>
<protein>
    <recommendedName>
        <fullName evidence="2">DUF3857 domain-containing protein</fullName>
    </recommendedName>
</protein>
<feature type="domain" description="DUF3857" evidence="2">
    <location>
        <begin position="63"/>
        <end position="218"/>
    </location>
</feature>
<sequence length="637" mass="71801">MRKQLSIAILFFLVAVSQVVLAGDPVYPVSAIPDSLRANAHVVRRLDEGTVKINDLTDTRFVFHWVVTVLDETGADAAKLGFGYDKLREIRSISGALYDADGKLLKRLKQSDIRDISAVGDGSLMSDSRAKLHQFYYNVYPYTVEYTIELRYNTLNVIPDWHVQENIYMAVEKSKLTVIYPENYELRYRSYLYESKPVITTEKGNKTITWELNQLPARKYEVYPVELYQRTPTIFLAPTDFEMGNYKGKMTTWKDFGNFIYQLNAGRDVLPDNIKAKVHELVDGISSRQEKIRVLYKFLQQNNRYISIQLGIGGWQTFDAASVAANGYGDCKALSNYMMALLKEAGIKSNCVLVKAGKGEHTLPEDFPSSQFNHMILCVPGEKDTTWLECTSNTLPAGYLSQFTDNRPVLLVDAQDSKLIHTPVYGMDCNEQIRHVNAVIDSAGNIDIKSTTIYSGLRQDDLHERLHSLSQEKQLEILRKGLNLSSYDISNYHCTELNTPIPSIEEKLDIKGNNYATVTGKRIFLVPNILTRGGVKLEPDATRKSDIKIDFAYRDVDSVTITLPAGYKPESLPAPVTVTAKFGSYNAAVSIKGNTLSYIRKVEGKAGIFPAADYPELVKFYATMLRADRSRLVLVKE</sequence>
<dbReference type="RefSeq" id="WP_079468156.1">
    <property type="nucleotide sequence ID" value="NZ_FUZZ01000001.1"/>
</dbReference>
<keyword evidence="1" id="KW-0732">Signal</keyword>
<dbReference type="EMBL" id="FUZZ01000001">
    <property type="protein sequence ID" value="SKC97126.1"/>
    <property type="molecule type" value="Genomic_DNA"/>
</dbReference>
<accession>A0A1T5N9L3</accession>
<evidence type="ECO:0000313" key="4">
    <source>
        <dbReference type="Proteomes" id="UP000190166"/>
    </source>
</evidence>
<dbReference type="InterPro" id="IPR038765">
    <property type="entry name" value="Papain-like_cys_pep_sf"/>
</dbReference>
<evidence type="ECO:0000256" key="1">
    <source>
        <dbReference type="SAM" id="SignalP"/>
    </source>
</evidence>
<dbReference type="InterPro" id="IPR024618">
    <property type="entry name" value="DUF3857"/>
</dbReference>
<dbReference type="Gene3D" id="3.10.620.30">
    <property type="match status" value="1"/>
</dbReference>
<dbReference type="Pfam" id="PF12969">
    <property type="entry name" value="DUF3857"/>
    <property type="match status" value="1"/>
</dbReference>
<evidence type="ECO:0000259" key="2">
    <source>
        <dbReference type="Pfam" id="PF12969"/>
    </source>
</evidence>
<dbReference type="STRING" id="393003.SAMN05660461_0849"/>
<reference evidence="3 4" key="1">
    <citation type="submission" date="2017-02" db="EMBL/GenBank/DDBJ databases">
        <authorList>
            <person name="Peterson S.W."/>
        </authorList>
    </citation>
    <scope>NUCLEOTIDE SEQUENCE [LARGE SCALE GENOMIC DNA]</scope>
    <source>
        <strain evidence="3 4">DSM 18108</strain>
    </source>
</reference>
<feature type="chain" id="PRO_5012730425" description="DUF3857 domain-containing protein" evidence="1">
    <location>
        <begin position="23"/>
        <end position="637"/>
    </location>
</feature>
<evidence type="ECO:0000313" key="3">
    <source>
        <dbReference type="EMBL" id="SKC97126.1"/>
    </source>
</evidence>
<organism evidence="3 4">
    <name type="scientific">Chitinophaga ginsengisegetis</name>
    <dbReference type="NCBI Taxonomy" id="393003"/>
    <lineage>
        <taxon>Bacteria</taxon>
        <taxon>Pseudomonadati</taxon>
        <taxon>Bacteroidota</taxon>
        <taxon>Chitinophagia</taxon>
        <taxon>Chitinophagales</taxon>
        <taxon>Chitinophagaceae</taxon>
        <taxon>Chitinophaga</taxon>
    </lineage>
</organism>